<proteinExistence type="predicted"/>
<name>A0A5P2BJ36_STRVZ</name>
<sequence>MGVWGTLLATVVGAAIALLGQHLVKRAEHRARISELLLEQCALVAASSSDFHNRVWEERVLNMVDRVSSWDVSAHQLASARLRILSKDRALLSALQELNRAGQQLGSYWRRGIVDEAEFTSRWNRHRIATEQFLAASGEVVHQRLSHA</sequence>
<accession>A0A5P2BJ36</accession>
<organism evidence="1 2">
    <name type="scientific">Streptomyces venezuelae</name>
    <dbReference type="NCBI Taxonomy" id="54571"/>
    <lineage>
        <taxon>Bacteria</taxon>
        <taxon>Bacillati</taxon>
        <taxon>Actinomycetota</taxon>
        <taxon>Actinomycetes</taxon>
        <taxon>Kitasatosporales</taxon>
        <taxon>Streptomycetaceae</taxon>
        <taxon>Streptomyces</taxon>
    </lineage>
</organism>
<evidence type="ECO:0000313" key="1">
    <source>
        <dbReference type="EMBL" id="QES29748.1"/>
    </source>
</evidence>
<evidence type="ECO:0000313" key="2">
    <source>
        <dbReference type="Proteomes" id="UP000323046"/>
    </source>
</evidence>
<gene>
    <name evidence="1" type="ORF">DEJ47_27840</name>
</gene>
<keyword evidence="2" id="KW-1185">Reference proteome</keyword>
<protein>
    <submittedName>
        <fullName evidence="1">Uncharacterized protein</fullName>
    </submittedName>
</protein>
<reference evidence="1 2" key="1">
    <citation type="submission" date="2018-05" db="EMBL/GenBank/DDBJ databases">
        <title>Streptomyces venezuelae.</title>
        <authorList>
            <person name="Kim W."/>
            <person name="Lee N."/>
            <person name="Cho B.-K."/>
        </authorList>
    </citation>
    <scope>NUCLEOTIDE SEQUENCE [LARGE SCALE GENOMIC DNA]</scope>
    <source>
        <strain evidence="1 2">ATCC 14583</strain>
    </source>
</reference>
<dbReference type="AlphaFoldDB" id="A0A5P2BJ36"/>
<dbReference type="EMBL" id="CP029193">
    <property type="protein sequence ID" value="QES29748.1"/>
    <property type="molecule type" value="Genomic_DNA"/>
</dbReference>
<dbReference type="Proteomes" id="UP000323046">
    <property type="component" value="Chromosome"/>
</dbReference>